<proteinExistence type="predicted"/>
<feature type="transmembrane region" description="Helical" evidence="1">
    <location>
        <begin position="92"/>
        <end position="115"/>
    </location>
</feature>
<feature type="transmembrane region" description="Helical" evidence="1">
    <location>
        <begin position="62"/>
        <end position="80"/>
    </location>
</feature>
<reference evidence="2 3" key="1">
    <citation type="submission" date="2020-03" db="EMBL/GenBank/DDBJ databases">
        <title>Whole genome shotgun sequence of Phytohabitans flavus NBRC 107702.</title>
        <authorList>
            <person name="Komaki H."/>
            <person name="Tamura T."/>
        </authorList>
    </citation>
    <scope>NUCLEOTIDE SEQUENCE [LARGE SCALE GENOMIC DNA]</scope>
    <source>
        <strain evidence="2 3">NBRC 107702</strain>
    </source>
</reference>
<evidence type="ECO:0000313" key="3">
    <source>
        <dbReference type="Proteomes" id="UP000502508"/>
    </source>
</evidence>
<dbReference type="RefSeq" id="WP_173037513.1">
    <property type="nucleotide sequence ID" value="NZ_AP022870.1"/>
</dbReference>
<reference evidence="2 3" key="2">
    <citation type="submission" date="2020-03" db="EMBL/GenBank/DDBJ databases">
        <authorList>
            <person name="Ichikawa N."/>
            <person name="Kimura A."/>
            <person name="Kitahashi Y."/>
            <person name="Uohara A."/>
        </authorList>
    </citation>
    <scope>NUCLEOTIDE SEQUENCE [LARGE SCALE GENOMIC DNA]</scope>
    <source>
        <strain evidence="2 3">NBRC 107702</strain>
    </source>
</reference>
<keyword evidence="1" id="KW-1133">Transmembrane helix</keyword>
<feature type="transmembrane region" description="Helical" evidence="1">
    <location>
        <begin position="28"/>
        <end position="50"/>
    </location>
</feature>
<dbReference type="Proteomes" id="UP000502508">
    <property type="component" value="Chromosome"/>
</dbReference>
<dbReference type="AlphaFoldDB" id="A0A6F8XVL0"/>
<dbReference type="EMBL" id="AP022870">
    <property type="protein sequence ID" value="BCB77827.1"/>
    <property type="molecule type" value="Genomic_DNA"/>
</dbReference>
<protein>
    <submittedName>
        <fullName evidence="2">Uncharacterized protein</fullName>
    </submittedName>
</protein>
<accession>A0A6F8XVL0</accession>
<dbReference type="KEGG" id="pfla:Pflav_042370"/>
<evidence type="ECO:0000256" key="1">
    <source>
        <dbReference type="SAM" id="Phobius"/>
    </source>
</evidence>
<keyword evidence="3" id="KW-1185">Reference proteome</keyword>
<keyword evidence="1" id="KW-0472">Membrane</keyword>
<sequence length="168" mass="18671">MVLTLAAVRDESAVAGRMTWTRRGLQTATTWVAIGAYLAVVLTLALIAFWPGSDHYGAYISLWVLCLPTSLLLGPFWFIAAGLADFVLDEPIWLFHVAWWCLVAALQIIVVSLLARLWSGLGACADDVAEAFALLPYRRRQPAICRRSRYVIARRTAIPSQGCKFEYP</sequence>
<name>A0A6F8XVL0_9ACTN</name>
<organism evidence="2 3">
    <name type="scientific">Phytohabitans flavus</name>
    <dbReference type="NCBI Taxonomy" id="1076124"/>
    <lineage>
        <taxon>Bacteria</taxon>
        <taxon>Bacillati</taxon>
        <taxon>Actinomycetota</taxon>
        <taxon>Actinomycetes</taxon>
        <taxon>Micromonosporales</taxon>
        <taxon>Micromonosporaceae</taxon>
    </lineage>
</organism>
<evidence type="ECO:0000313" key="2">
    <source>
        <dbReference type="EMBL" id="BCB77827.1"/>
    </source>
</evidence>
<gene>
    <name evidence="2" type="ORF">Pflav_042370</name>
</gene>
<keyword evidence="1" id="KW-0812">Transmembrane</keyword>